<evidence type="ECO:0000313" key="2">
    <source>
        <dbReference type="WBParaSite" id="nRc.2.0.1.t23325-RA"/>
    </source>
</evidence>
<dbReference type="PANTHER" id="PTHR46467">
    <property type="entry name" value="TETHER CONTAINING UBX DOMAIN FOR GLUT4"/>
    <property type="match status" value="1"/>
</dbReference>
<dbReference type="Proteomes" id="UP000887565">
    <property type="component" value="Unplaced"/>
</dbReference>
<keyword evidence="1" id="KW-1185">Reference proteome</keyword>
<proteinExistence type="predicted"/>
<reference evidence="2" key="1">
    <citation type="submission" date="2022-11" db="UniProtKB">
        <authorList>
            <consortium name="WormBaseParasite"/>
        </authorList>
    </citation>
    <scope>IDENTIFICATION</scope>
</reference>
<dbReference type="WBParaSite" id="nRc.2.0.1.t23325-RA">
    <property type="protein sequence ID" value="nRc.2.0.1.t23325-RA"/>
    <property type="gene ID" value="nRc.2.0.1.g23325"/>
</dbReference>
<name>A0A915JC04_ROMCU</name>
<evidence type="ECO:0000313" key="1">
    <source>
        <dbReference type="Proteomes" id="UP000887565"/>
    </source>
</evidence>
<dbReference type="AlphaFoldDB" id="A0A915JC04"/>
<dbReference type="GO" id="GO:0005737">
    <property type="term" value="C:cytoplasm"/>
    <property type="evidence" value="ECO:0007669"/>
    <property type="project" value="TreeGrafter"/>
</dbReference>
<dbReference type="GO" id="GO:0012506">
    <property type="term" value="C:vesicle membrane"/>
    <property type="evidence" value="ECO:0007669"/>
    <property type="project" value="TreeGrafter"/>
</dbReference>
<dbReference type="GO" id="GO:0006886">
    <property type="term" value="P:intracellular protein transport"/>
    <property type="evidence" value="ECO:0007669"/>
    <property type="project" value="TreeGrafter"/>
</dbReference>
<dbReference type="PANTHER" id="PTHR46467:SF1">
    <property type="entry name" value="TETHER CONTAINING UBX DOMAIN FOR GLUT4"/>
    <property type="match status" value="1"/>
</dbReference>
<protein>
    <submittedName>
        <fullName evidence="2">Uncharacterized protein</fullName>
    </submittedName>
</protein>
<dbReference type="GO" id="GO:0042593">
    <property type="term" value="P:glucose homeostasis"/>
    <property type="evidence" value="ECO:0007669"/>
    <property type="project" value="TreeGrafter"/>
</dbReference>
<dbReference type="GO" id="GO:0005634">
    <property type="term" value="C:nucleus"/>
    <property type="evidence" value="ECO:0007669"/>
    <property type="project" value="TreeGrafter"/>
</dbReference>
<sequence>MSDGQRCVKSVPSNATLIDVLLDFENSYSLKLLDLSDKDIHPVCQYLNQEASDSQVLTPTCVVNCSIFQFIGVQALSSTTLKALGIQNKALLRYCTRNVSQEEMNIINERVEVNSAKVQKLNETFERKRKENKQGVDSSVNQSVDHNMIESHFSGVASHAPGTLFSANNAFRARPISPNVQSSAVVQSRNAALQFQQQPDFSNFKFPEETKNMDLRQFDSDNEASVVEPCERREAIYHIDDTLNIEQRPSENMNCGAH</sequence>
<organism evidence="1 2">
    <name type="scientific">Romanomermis culicivorax</name>
    <name type="common">Nematode worm</name>
    <dbReference type="NCBI Taxonomy" id="13658"/>
    <lineage>
        <taxon>Eukaryota</taxon>
        <taxon>Metazoa</taxon>
        <taxon>Ecdysozoa</taxon>
        <taxon>Nematoda</taxon>
        <taxon>Enoplea</taxon>
        <taxon>Dorylaimia</taxon>
        <taxon>Mermithida</taxon>
        <taxon>Mermithoidea</taxon>
        <taxon>Mermithidae</taxon>
        <taxon>Romanomermis</taxon>
    </lineage>
</organism>
<accession>A0A915JC04</accession>